<keyword evidence="9" id="KW-0807">Transducer</keyword>
<evidence type="ECO:0000256" key="10">
    <source>
        <dbReference type="SAM" id="Phobius"/>
    </source>
</evidence>
<dbReference type="EMBL" id="VTPC01005545">
    <property type="protein sequence ID" value="KAF2895908.1"/>
    <property type="molecule type" value="Genomic_DNA"/>
</dbReference>
<keyword evidence="6 10" id="KW-1133">Transmembrane helix</keyword>
<keyword evidence="4 10" id="KW-0812">Transmembrane</keyword>
<evidence type="ECO:0000313" key="11">
    <source>
        <dbReference type="EMBL" id="KAF2895908.1"/>
    </source>
</evidence>
<dbReference type="GO" id="GO:0007165">
    <property type="term" value="P:signal transduction"/>
    <property type="evidence" value="ECO:0007669"/>
    <property type="project" value="UniProtKB-KW"/>
</dbReference>
<keyword evidence="7 10" id="KW-0472">Membrane</keyword>
<dbReference type="GO" id="GO:0005549">
    <property type="term" value="F:odorant binding"/>
    <property type="evidence" value="ECO:0007669"/>
    <property type="project" value="InterPro"/>
</dbReference>
<gene>
    <name evidence="11" type="ORF">ILUMI_10267</name>
</gene>
<feature type="transmembrane region" description="Helical" evidence="10">
    <location>
        <begin position="46"/>
        <end position="70"/>
    </location>
</feature>
<keyword evidence="12" id="KW-1185">Reference proteome</keyword>
<comment type="caution">
    <text evidence="11">The sequence shown here is derived from an EMBL/GenBank/DDBJ whole genome shotgun (WGS) entry which is preliminary data.</text>
</comment>
<keyword evidence="8" id="KW-0675">Receptor</keyword>
<keyword evidence="2" id="KW-1003">Cell membrane</keyword>
<dbReference type="PANTHER" id="PTHR21137">
    <property type="entry name" value="ODORANT RECEPTOR"/>
    <property type="match status" value="1"/>
</dbReference>
<keyword evidence="5" id="KW-0552">Olfaction</keyword>
<evidence type="ECO:0000256" key="4">
    <source>
        <dbReference type="ARBA" id="ARBA00022692"/>
    </source>
</evidence>
<dbReference type="GO" id="GO:0005886">
    <property type="term" value="C:plasma membrane"/>
    <property type="evidence" value="ECO:0007669"/>
    <property type="project" value="UniProtKB-SubCell"/>
</dbReference>
<feature type="transmembrane region" description="Helical" evidence="10">
    <location>
        <begin position="82"/>
        <end position="102"/>
    </location>
</feature>
<dbReference type="Pfam" id="PF02949">
    <property type="entry name" value="7tm_6"/>
    <property type="match status" value="1"/>
</dbReference>
<evidence type="ECO:0000256" key="8">
    <source>
        <dbReference type="ARBA" id="ARBA00023170"/>
    </source>
</evidence>
<evidence type="ECO:0000256" key="3">
    <source>
        <dbReference type="ARBA" id="ARBA00022606"/>
    </source>
</evidence>
<comment type="subcellular location">
    <subcellularLocation>
        <location evidence="1">Cell membrane</location>
        <topology evidence="1">Multi-pass membrane protein</topology>
    </subcellularLocation>
</comment>
<proteinExistence type="predicted"/>
<evidence type="ECO:0000256" key="5">
    <source>
        <dbReference type="ARBA" id="ARBA00022725"/>
    </source>
</evidence>
<organism evidence="11 12">
    <name type="scientific">Ignelater luminosus</name>
    <name type="common">Cucubano</name>
    <name type="synonym">Pyrophorus luminosus</name>
    <dbReference type="NCBI Taxonomy" id="2038154"/>
    <lineage>
        <taxon>Eukaryota</taxon>
        <taxon>Metazoa</taxon>
        <taxon>Ecdysozoa</taxon>
        <taxon>Arthropoda</taxon>
        <taxon>Hexapoda</taxon>
        <taxon>Insecta</taxon>
        <taxon>Pterygota</taxon>
        <taxon>Neoptera</taxon>
        <taxon>Endopterygota</taxon>
        <taxon>Coleoptera</taxon>
        <taxon>Polyphaga</taxon>
        <taxon>Elateriformia</taxon>
        <taxon>Elateroidea</taxon>
        <taxon>Elateridae</taxon>
        <taxon>Agrypninae</taxon>
        <taxon>Pyrophorini</taxon>
        <taxon>Ignelater</taxon>
    </lineage>
</organism>
<dbReference type="OrthoDB" id="6604226at2759"/>
<accession>A0A8K0D3K9</accession>
<evidence type="ECO:0000256" key="6">
    <source>
        <dbReference type="ARBA" id="ARBA00022989"/>
    </source>
</evidence>
<keyword evidence="3" id="KW-0716">Sensory transduction</keyword>
<evidence type="ECO:0000256" key="7">
    <source>
        <dbReference type="ARBA" id="ARBA00023136"/>
    </source>
</evidence>
<evidence type="ECO:0000256" key="9">
    <source>
        <dbReference type="ARBA" id="ARBA00023224"/>
    </source>
</evidence>
<reference evidence="11" key="1">
    <citation type="submission" date="2019-08" db="EMBL/GenBank/DDBJ databases">
        <title>The genome of the North American firefly Photinus pyralis.</title>
        <authorList>
            <consortium name="Photinus pyralis genome working group"/>
            <person name="Fallon T.R."/>
            <person name="Sander Lower S.E."/>
            <person name="Weng J.-K."/>
        </authorList>
    </citation>
    <scope>NUCLEOTIDE SEQUENCE</scope>
    <source>
        <strain evidence="11">TRF0915ILg1</strain>
        <tissue evidence="11">Whole body</tissue>
    </source>
</reference>
<dbReference type="InterPro" id="IPR004117">
    <property type="entry name" value="7tm6_olfct_rcpt"/>
</dbReference>
<name>A0A8K0D3K9_IGNLU</name>
<dbReference type="PANTHER" id="PTHR21137:SF35">
    <property type="entry name" value="ODORANT RECEPTOR 19A-RELATED"/>
    <property type="match status" value="1"/>
</dbReference>
<protein>
    <submittedName>
        <fullName evidence="11">Uncharacterized protein</fullName>
    </submittedName>
</protein>
<evidence type="ECO:0000256" key="2">
    <source>
        <dbReference type="ARBA" id="ARBA00022475"/>
    </source>
</evidence>
<evidence type="ECO:0000256" key="1">
    <source>
        <dbReference type="ARBA" id="ARBA00004651"/>
    </source>
</evidence>
<dbReference type="AlphaFoldDB" id="A0A8K0D3K9"/>
<evidence type="ECO:0000313" key="12">
    <source>
        <dbReference type="Proteomes" id="UP000801492"/>
    </source>
</evidence>
<sequence length="195" mass="22341">MEQQLIAEIPESVRFPYMSLRKLGLFSTNKFKARLSFRFVKEFRQAFSLILLTEFLIDGPFICAELLATFESRSFQNQLRHAMPFIFITLQLVFFCSAASYITDEAMAVSDALYFSNWYSQLFPSLKVPLLLILQNCQKEVTIKAGGLVTFNAETTIKVGAQGYMVCMFSSERVTTELNRFEALTVTTTEVLHLY</sequence>
<dbReference type="Proteomes" id="UP000801492">
    <property type="component" value="Unassembled WGS sequence"/>
</dbReference>
<dbReference type="GO" id="GO:0004984">
    <property type="term" value="F:olfactory receptor activity"/>
    <property type="evidence" value="ECO:0007669"/>
    <property type="project" value="InterPro"/>
</dbReference>